<name>A0A0F9NIK7_9ZZZZ</name>
<proteinExistence type="predicted"/>
<dbReference type="AlphaFoldDB" id="A0A0F9NIK7"/>
<gene>
    <name evidence="1" type="ORF">LCGC14_0946650</name>
</gene>
<evidence type="ECO:0000313" key="1">
    <source>
        <dbReference type="EMBL" id="KKN19330.1"/>
    </source>
</evidence>
<comment type="caution">
    <text evidence="1">The sequence shown here is derived from an EMBL/GenBank/DDBJ whole genome shotgun (WGS) entry which is preliminary data.</text>
</comment>
<protein>
    <submittedName>
        <fullName evidence="1">Uncharacterized protein</fullName>
    </submittedName>
</protein>
<dbReference type="EMBL" id="LAZR01003345">
    <property type="protein sequence ID" value="KKN19330.1"/>
    <property type="molecule type" value="Genomic_DNA"/>
</dbReference>
<feature type="non-terminal residue" evidence="1">
    <location>
        <position position="334"/>
    </location>
</feature>
<sequence length="334" mass="38563">MVHRKIKSKTSVKDYICGEIKYTCIDYLGVPVWKLHRKRIYDDLARLQPDKPTDGSLNVLAFVVPNKPKRLKLRTTRFLSRKLKLNSGFLSDAILQNLGDNINMNLFGLSPEHVRLLSGSQITNAYRDKLGTKSCMTKRPEYTRLYERNPERFKLFTISFNNDTGRALLVTLDNGQKYMDRVYASSETVKSKMIEYAEKQNWASYSGHRYSQADPDTLIVSGLDYIDGEIPYMDTFACGTIIDGKLTISFKGIADYNLQSLDGMLETGMTCEYCNENVYEDDVQYVGDSYYCQSCFRDHFFFCNDCEESYNLEDEVCIDDDFYVCTYCADDNYL</sequence>
<reference evidence="1" key="1">
    <citation type="journal article" date="2015" name="Nature">
        <title>Complex archaea that bridge the gap between prokaryotes and eukaryotes.</title>
        <authorList>
            <person name="Spang A."/>
            <person name="Saw J.H."/>
            <person name="Jorgensen S.L."/>
            <person name="Zaremba-Niedzwiedzka K."/>
            <person name="Martijn J."/>
            <person name="Lind A.E."/>
            <person name="van Eijk R."/>
            <person name="Schleper C."/>
            <person name="Guy L."/>
            <person name="Ettema T.J."/>
        </authorList>
    </citation>
    <scope>NUCLEOTIDE SEQUENCE</scope>
</reference>
<organism evidence="1">
    <name type="scientific">marine sediment metagenome</name>
    <dbReference type="NCBI Taxonomy" id="412755"/>
    <lineage>
        <taxon>unclassified sequences</taxon>
        <taxon>metagenomes</taxon>
        <taxon>ecological metagenomes</taxon>
    </lineage>
</organism>
<accession>A0A0F9NIK7</accession>